<dbReference type="Pfam" id="PF01381">
    <property type="entry name" value="HTH_3"/>
    <property type="match status" value="1"/>
</dbReference>
<dbReference type="SUPFAM" id="SSF47413">
    <property type="entry name" value="lambda repressor-like DNA-binding domains"/>
    <property type="match status" value="1"/>
</dbReference>
<dbReference type="Gene3D" id="1.10.260.40">
    <property type="entry name" value="lambda repressor-like DNA-binding domains"/>
    <property type="match status" value="1"/>
</dbReference>
<evidence type="ECO:0000313" key="3">
    <source>
        <dbReference type="Proteomes" id="UP000321249"/>
    </source>
</evidence>
<dbReference type="InterPro" id="IPR010982">
    <property type="entry name" value="Lambda_DNA-bd_dom_sf"/>
</dbReference>
<accession>A0A5C6TY89</accession>
<dbReference type="Proteomes" id="UP000321249">
    <property type="component" value="Unassembled WGS sequence"/>
</dbReference>
<proteinExistence type="predicted"/>
<dbReference type="OrthoDB" id="7585205at2"/>
<dbReference type="GO" id="GO:0003677">
    <property type="term" value="F:DNA binding"/>
    <property type="evidence" value="ECO:0007669"/>
    <property type="project" value="InterPro"/>
</dbReference>
<comment type="caution">
    <text evidence="2">The sequence shown here is derived from an EMBL/GenBank/DDBJ whole genome shotgun (WGS) entry which is preliminary data.</text>
</comment>
<reference evidence="2 3" key="1">
    <citation type="journal article" date="2015" name="J. Microbiol.">
        <title>Sphingosinicella ginsenosidimutans sp. nov., with ginsenoside converting activity.</title>
        <authorList>
            <person name="Kim J.K."/>
            <person name="Kang M.S."/>
            <person name="Park S.C."/>
            <person name="Kim K.M."/>
            <person name="Choi K."/>
            <person name="Yoon M.H."/>
            <person name="Im W.T."/>
        </authorList>
    </citation>
    <scope>NUCLEOTIDE SEQUENCE [LARGE SCALE GENOMIC DNA]</scope>
    <source>
        <strain evidence="2 3">BS-11</strain>
    </source>
</reference>
<dbReference type="RefSeq" id="WP_147044121.1">
    <property type="nucleotide sequence ID" value="NZ_BAABIR010000001.1"/>
</dbReference>
<dbReference type="InterPro" id="IPR001387">
    <property type="entry name" value="Cro/C1-type_HTH"/>
</dbReference>
<dbReference type="AlphaFoldDB" id="A0A5C6TY89"/>
<keyword evidence="3" id="KW-1185">Reference proteome</keyword>
<dbReference type="SMART" id="SM00530">
    <property type="entry name" value="HTH_XRE"/>
    <property type="match status" value="1"/>
</dbReference>
<dbReference type="PROSITE" id="PS50943">
    <property type="entry name" value="HTH_CROC1"/>
    <property type="match status" value="1"/>
</dbReference>
<protein>
    <submittedName>
        <fullName evidence="2">Helix-turn-helix transcriptional regulator</fullName>
    </submittedName>
</protein>
<dbReference type="EMBL" id="VOQQ01000001">
    <property type="protein sequence ID" value="TXC64698.1"/>
    <property type="molecule type" value="Genomic_DNA"/>
</dbReference>
<evidence type="ECO:0000313" key="2">
    <source>
        <dbReference type="EMBL" id="TXC64698.1"/>
    </source>
</evidence>
<gene>
    <name evidence="2" type="ORF">FRZ32_14195</name>
</gene>
<name>A0A5C6TY89_9SPHN</name>
<feature type="domain" description="HTH cro/C1-type" evidence="1">
    <location>
        <begin position="20"/>
        <end position="74"/>
    </location>
</feature>
<dbReference type="CDD" id="cd00093">
    <property type="entry name" value="HTH_XRE"/>
    <property type="match status" value="1"/>
</dbReference>
<organism evidence="2 3">
    <name type="scientific">Allosphingosinicella ginsenosidimutans</name>
    <dbReference type="NCBI Taxonomy" id="1176539"/>
    <lineage>
        <taxon>Bacteria</taxon>
        <taxon>Pseudomonadati</taxon>
        <taxon>Pseudomonadota</taxon>
        <taxon>Alphaproteobacteria</taxon>
        <taxon>Sphingomonadales</taxon>
        <taxon>Sphingomonadaceae</taxon>
        <taxon>Allosphingosinicella</taxon>
    </lineage>
</organism>
<sequence length="80" mass="9505">MPRPRKSAFDEPYIQIIDRLIARRKALGMTQVDLGAAYGEDQSFVSRVERRQRKIDVWEFVRWCRVLNVEPREVLDGIEE</sequence>
<evidence type="ECO:0000259" key="1">
    <source>
        <dbReference type="PROSITE" id="PS50943"/>
    </source>
</evidence>